<organism evidence="1 2">
    <name type="scientific">Ophiostoma piceae (strain UAMH 11346)</name>
    <name type="common">Sap stain fungus</name>
    <dbReference type="NCBI Taxonomy" id="1262450"/>
    <lineage>
        <taxon>Eukaryota</taxon>
        <taxon>Fungi</taxon>
        <taxon>Dikarya</taxon>
        <taxon>Ascomycota</taxon>
        <taxon>Pezizomycotina</taxon>
        <taxon>Sordariomycetes</taxon>
        <taxon>Sordariomycetidae</taxon>
        <taxon>Ophiostomatales</taxon>
        <taxon>Ophiostomataceae</taxon>
        <taxon>Ophiostoma</taxon>
    </lineage>
</organism>
<proteinExistence type="predicted"/>
<evidence type="ECO:0000313" key="1">
    <source>
        <dbReference type="EMBL" id="EPE04724.1"/>
    </source>
</evidence>
<dbReference type="OMA" id="RYHPESF"/>
<name>S3BU19_OPHP1</name>
<dbReference type="VEuPathDB" id="FungiDB:F503_06273"/>
<protein>
    <submittedName>
        <fullName evidence="1">Alternative oxidase</fullName>
    </submittedName>
</protein>
<dbReference type="EMBL" id="KE148159">
    <property type="protein sequence ID" value="EPE04724.1"/>
    <property type="molecule type" value="Genomic_DNA"/>
</dbReference>
<keyword evidence="2" id="KW-1185">Reference proteome</keyword>
<evidence type="ECO:0000313" key="2">
    <source>
        <dbReference type="Proteomes" id="UP000016923"/>
    </source>
</evidence>
<accession>S3BU19</accession>
<dbReference type="AlphaFoldDB" id="S3BU19"/>
<dbReference type="OrthoDB" id="20368at2759"/>
<dbReference type="Proteomes" id="UP000016923">
    <property type="component" value="Unassembled WGS sequence"/>
</dbReference>
<dbReference type="HOGENOM" id="CLU_026659_0_1_1"/>
<reference evidence="1 2" key="1">
    <citation type="journal article" date="2013" name="BMC Genomics">
        <title>The genome and transcriptome of the pine saprophyte Ophiostoma piceae, and a comparison with the bark beetle-associated pine pathogen Grosmannia clavigera.</title>
        <authorList>
            <person name="Haridas S."/>
            <person name="Wang Y."/>
            <person name="Lim L."/>
            <person name="Massoumi Alamouti S."/>
            <person name="Jackman S."/>
            <person name="Docking R."/>
            <person name="Robertson G."/>
            <person name="Birol I."/>
            <person name="Bohlmann J."/>
            <person name="Breuil C."/>
        </authorList>
    </citation>
    <scope>NUCLEOTIDE SEQUENCE [LARGE SCALE GENOMIC DNA]</scope>
    <source>
        <strain evidence="1 2">UAMH 11346</strain>
    </source>
</reference>
<sequence length="457" mass="51210">MMDKLRLVHYLRISSVALVFIWLFVHFAGGGDDHNRYTALFRQFRDERAVFVDDFLSHDVSGRFESDGIMSLCSGKRWTSGLVLTCDAVPGNMADVKNGVLTCIRIAIEMGAELILPNIMLRSTMDLGTVTPHDVGPRRGVPLEQFFDRPHLVNTLSDSCPQLKVHPSMDDFYNEPSMLTPFSLDLYKVPGVKVSANLKGSEGKVIDGKLGDLGKQIHGLLDNKAPRRDRKYPFHVDLRPTPSYALPAFADSPKVRNYFGRIMQVRPDLRALAGSVLFNLQKALGVTIDPRKGIDIDAFIAVELRTQHDPRKFPPYEVQASDALAFASASNMSHIYLTEGTLPEHVTTFADRARDFNFTVVTKEELVDGPDAFLLSQLSYDERFLVDYEVALRSGLFMGNGQSSFAWNVGLRREFAYGDKGAHDASHLNGAVRWFNQYSTLYGKDNVGDELRRGIWP</sequence>
<dbReference type="eggNOG" id="ENOG502RSFZ">
    <property type="taxonomic scope" value="Eukaryota"/>
</dbReference>
<dbReference type="CDD" id="cd11296">
    <property type="entry name" value="O-FucT_like"/>
    <property type="match status" value="1"/>
</dbReference>
<gene>
    <name evidence="1" type="ORF">F503_06273</name>
</gene>